<organism evidence="3 4">
    <name type="scientific">Nocardioides massiliensis</name>
    <dbReference type="NCBI Taxonomy" id="1325935"/>
    <lineage>
        <taxon>Bacteria</taxon>
        <taxon>Bacillati</taxon>
        <taxon>Actinomycetota</taxon>
        <taxon>Actinomycetes</taxon>
        <taxon>Propionibacteriales</taxon>
        <taxon>Nocardioidaceae</taxon>
        <taxon>Nocardioides</taxon>
    </lineage>
</organism>
<feature type="transmembrane region" description="Helical" evidence="2">
    <location>
        <begin position="672"/>
        <end position="692"/>
    </location>
</feature>
<name>A0ABT9NMW0_9ACTN</name>
<sequence>MTLALPVEATRSDVSPAKPRVGASVDDTLRLDLRAPGPALLVSLLALVAAQAVVILDVDVPVLRAAIAVTTMVVLPTVVLVRRARLPSDSAVARWGYAFGLSLLAVMLVSLAVNSIALALGFEQVLTAPVLGVTWLVLDAALLCWRSSVPLVVIPAARTLVRRTWDLRAEPAHVLACLALPSAILGAIRLNNGADGDVALVSHVLVLAAFAVLLVRRGTAGRDLRVLYLSALALLLATSLRGWGVTGHDIQAEYGVFRLTQDAGHWSMDLMQNAYTACLSITILPVALAETTGLSGTIWFTVGLQVVFAAVPALAYLVYRRFVPQRLALVAVLFVVAFPTFHVDMPYLVRQEIAFLFVVLLLLVATDRGAPVRMRRVLAVVFGVGVIVSHYSTTYLLLLALGGGLVLYGLAALVTRRRRTPDRPPLVLLHPLVVAAVAGASMVWTGPVTDTGGHPLTVAQEAIESLVSGAETVGSSDRRFWLFGGAEESARDRLDRFVAEADEVRQDYALRHAVFRKPGPTLTTPAIVEESEAPLTWAGEWIDDLGLDPGTVVVGLRTASAALMQVVLLVGTWWLLRAGLRRFRRRGRHPEDGVGETPAGDEPRESRISLELICVAVGVLAALGPVVVVPSLSVEYGVLRAFLQSMLVVAPVAAIGLWWLVSGLRRSRGAALVAVSLVVTAVLTSAGTALIGGGPAKLALANTGTYFERYVIDDSDLAAARWVAAAPEIDSPFPKVLAGNRMGVRLVVAGVPIDEVHGRTFPTLLNRGSYLLADSRLAGDRVDTLFLAGDRVNYRYPLEEIHRVLNLVYSAGDSRIYR</sequence>
<evidence type="ECO:0000256" key="2">
    <source>
        <dbReference type="SAM" id="Phobius"/>
    </source>
</evidence>
<feature type="transmembrane region" description="Helical" evidence="2">
    <location>
        <begin position="554"/>
        <end position="576"/>
    </location>
</feature>
<feature type="transmembrane region" description="Helical" evidence="2">
    <location>
        <begin position="348"/>
        <end position="365"/>
    </location>
</feature>
<accession>A0ABT9NMW0</accession>
<feature type="transmembrane region" description="Helical" evidence="2">
    <location>
        <begin position="198"/>
        <end position="215"/>
    </location>
</feature>
<feature type="transmembrane region" description="Helical" evidence="2">
    <location>
        <begin position="395"/>
        <end position="414"/>
    </location>
</feature>
<evidence type="ECO:0000256" key="1">
    <source>
        <dbReference type="SAM" id="MobiDB-lite"/>
    </source>
</evidence>
<dbReference type="Proteomes" id="UP001240447">
    <property type="component" value="Unassembled WGS sequence"/>
</dbReference>
<protein>
    <submittedName>
        <fullName evidence="3">Membrane protein</fullName>
    </submittedName>
</protein>
<feature type="transmembrane region" description="Helical" evidence="2">
    <location>
        <begin position="39"/>
        <end position="56"/>
    </location>
</feature>
<feature type="transmembrane region" description="Helical" evidence="2">
    <location>
        <begin position="173"/>
        <end position="192"/>
    </location>
</feature>
<keyword evidence="2" id="KW-0812">Transmembrane</keyword>
<feature type="transmembrane region" description="Helical" evidence="2">
    <location>
        <begin position="62"/>
        <end position="83"/>
    </location>
</feature>
<feature type="transmembrane region" description="Helical" evidence="2">
    <location>
        <begin position="227"/>
        <end position="244"/>
    </location>
</feature>
<evidence type="ECO:0000313" key="3">
    <source>
        <dbReference type="EMBL" id="MDP9821754.1"/>
    </source>
</evidence>
<keyword evidence="4" id="KW-1185">Reference proteome</keyword>
<feature type="transmembrane region" description="Helical" evidence="2">
    <location>
        <begin position="612"/>
        <end position="632"/>
    </location>
</feature>
<proteinExistence type="predicted"/>
<evidence type="ECO:0000313" key="4">
    <source>
        <dbReference type="Proteomes" id="UP001240447"/>
    </source>
</evidence>
<comment type="caution">
    <text evidence="3">The sequence shown here is derived from an EMBL/GenBank/DDBJ whole genome shotgun (WGS) entry which is preliminary data.</text>
</comment>
<feature type="transmembrane region" description="Helical" evidence="2">
    <location>
        <begin position="426"/>
        <end position="446"/>
    </location>
</feature>
<keyword evidence="2" id="KW-0472">Membrane</keyword>
<reference evidence="3 4" key="1">
    <citation type="submission" date="2023-07" db="EMBL/GenBank/DDBJ databases">
        <title>Sequencing the genomes of 1000 actinobacteria strains.</title>
        <authorList>
            <person name="Klenk H.-P."/>
        </authorList>
    </citation>
    <scope>NUCLEOTIDE SEQUENCE [LARGE SCALE GENOMIC DNA]</scope>
    <source>
        <strain evidence="3 4">GD13</strain>
    </source>
</reference>
<feature type="transmembrane region" description="Helical" evidence="2">
    <location>
        <begin position="372"/>
        <end position="389"/>
    </location>
</feature>
<keyword evidence="2" id="KW-1133">Transmembrane helix</keyword>
<dbReference type="EMBL" id="JAUSQM010000001">
    <property type="protein sequence ID" value="MDP9821754.1"/>
    <property type="molecule type" value="Genomic_DNA"/>
</dbReference>
<feature type="transmembrane region" description="Helical" evidence="2">
    <location>
        <begin position="326"/>
        <end position="342"/>
    </location>
</feature>
<feature type="region of interest" description="Disordered" evidence="1">
    <location>
        <begin position="1"/>
        <end position="20"/>
    </location>
</feature>
<dbReference type="RefSeq" id="WP_306824986.1">
    <property type="nucleotide sequence ID" value="NZ_JAUSQM010000001.1"/>
</dbReference>
<feature type="transmembrane region" description="Helical" evidence="2">
    <location>
        <begin position="638"/>
        <end position="660"/>
    </location>
</feature>
<feature type="transmembrane region" description="Helical" evidence="2">
    <location>
        <begin position="298"/>
        <end position="319"/>
    </location>
</feature>
<gene>
    <name evidence="3" type="ORF">J2S59_001563</name>
</gene>
<feature type="transmembrane region" description="Helical" evidence="2">
    <location>
        <begin position="95"/>
        <end position="120"/>
    </location>
</feature>